<name>B9KYU3_THERP</name>
<evidence type="ECO:0000256" key="11">
    <source>
        <dbReference type="ARBA" id="ARBA00029990"/>
    </source>
</evidence>
<evidence type="ECO:0000256" key="5">
    <source>
        <dbReference type="ARBA" id="ARBA00022435"/>
    </source>
</evidence>
<dbReference type="GO" id="GO:0004449">
    <property type="term" value="F:isocitrate dehydrogenase (NAD+) activity"/>
    <property type="evidence" value="ECO:0007669"/>
    <property type="project" value="TreeGrafter"/>
</dbReference>
<dbReference type="GO" id="GO:0004450">
    <property type="term" value="F:isocitrate dehydrogenase (NADP+) activity"/>
    <property type="evidence" value="ECO:0007669"/>
    <property type="project" value="UniProtKB-EC"/>
</dbReference>
<keyword evidence="8" id="KW-0464">Manganese</keyword>
<dbReference type="InterPro" id="IPR046997">
    <property type="entry name" value="Isocitrate_DH_TT1725_C_sf"/>
</dbReference>
<dbReference type="NCBIfam" id="NF006673">
    <property type="entry name" value="PRK09222.1"/>
    <property type="match status" value="1"/>
</dbReference>
<evidence type="ECO:0000256" key="4">
    <source>
        <dbReference type="ARBA" id="ARBA00019562"/>
    </source>
</evidence>
<gene>
    <name evidence="15" type="ordered locus">trd_0647</name>
</gene>
<dbReference type="PANTHER" id="PTHR11835">
    <property type="entry name" value="DECARBOXYLATING DEHYDROGENASES-ISOCITRATE, ISOPROPYLMALATE, TARTRATE"/>
    <property type="match status" value="1"/>
</dbReference>
<dbReference type="EMBL" id="CP001275">
    <property type="protein sequence ID" value="ACM04935.1"/>
    <property type="molecule type" value="Genomic_DNA"/>
</dbReference>
<dbReference type="PANTHER" id="PTHR11835:SF34">
    <property type="entry name" value="ISOCITRATE DEHYDROGENASE [NAD] SUBUNIT ALPHA, MITOCHONDRIAL"/>
    <property type="match status" value="1"/>
</dbReference>
<evidence type="ECO:0000256" key="2">
    <source>
        <dbReference type="ARBA" id="ARBA00011738"/>
    </source>
</evidence>
<evidence type="ECO:0000256" key="7">
    <source>
        <dbReference type="ARBA" id="ARBA00023002"/>
    </source>
</evidence>
<evidence type="ECO:0000256" key="12">
    <source>
        <dbReference type="ARBA" id="ARBA00031098"/>
    </source>
</evidence>
<dbReference type="EC" id="1.1.1.42" evidence="3"/>
<sequence length="496" mass="54741">MEQSGGSGATMKYVVTPNGKKLVTLIPGDGIGPEIVESACRLIEAVGAPIEWEVRRAGASVFREGIASGVPDDTIESIKRTRVVLKGPLETPVGYGEKSANVTLRKLFEAFANVRPVRELPSVPTPYRGRNIDLVVVRENIEDLYAAIEYRETPGVTIAHKLISYKGSEKIIRFAFELARAEGRKKVTCATKSNILKLTEGWFQHIFEEIASEYPDIEANHLIIDNCAHQLVKAPEQFEVIVTTNLNGDIISDLASGLVGGLGFAASGNYGHEVAIFEPVHGTAPKYAGKNVINPTAMILTAVMMLRYIDEFETAETIEQALIVTLEEGKALTRDVVGDERAVSTTAFTDAIIANLGRRSATWKTRPYQPIRIPAQRPELDPVRPSRRRVVGVDLIVEGTEPPQILGPNLERLIDDLPLRLHLISSRGLQVYPDVGTTIDYVDHWRCRFLSHDGEVSTATVTALLERLSARYRWSRVQLLHEFDGEPGFTRAQGED</sequence>
<comment type="subunit">
    <text evidence="2">Homodimer.</text>
</comment>
<feature type="domain" description="Isopropylmalate dehydrogenase-like" evidence="14">
    <location>
        <begin position="22"/>
        <end position="352"/>
    </location>
</feature>
<dbReference type="HOGENOM" id="CLU_031953_1_3_0"/>
<dbReference type="AlphaFoldDB" id="B9KYU3"/>
<dbReference type="Gene3D" id="3.30.70.1570">
    <property type="match status" value="1"/>
</dbReference>
<dbReference type="GO" id="GO:0006102">
    <property type="term" value="P:isocitrate metabolic process"/>
    <property type="evidence" value="ECO:0007669"/>
    <property type="project" value="TreeGrafter"/>
</dbReference>
<protein>
    <recommendedName>
        <fullName evidence="4">Isocitrate dehydrogenase [NADP]</fullName>
        <ecNumber evidence="3">1.1.1.42</ecNumber>
    </recommendedName>
    <alternativeName>
        <fullName evidence="10">IDP</fullName>
    </alternativeName>
    <alternativeName>
        <fullName evidence="11">NADP(+)-specific ICDH</fullName>
    </alternativeName>
    <alternativeName>
        <fullName evidence="12">Oxalosuccinate decarboxylase</fullName>
    </alternativeName>
</protein>
<dbReference type="Pfam" id="PF00180">
    <property type="entry name" value="Iso_dh"/>
    <property type="match status" value="1"/>
</dbReference>
<evidence type="ECO:0000313" key="15">
    <source>
        <dbReference type="EMBL" id="ACM04935.1"/>
    </source>
</evidence>
<evidence type="ECO:0000313" key="16">
    <source>
        <dbReference type="Proteomes" id="UP000000447"/>
    </source>
</evidence>
<comment type="function">
    <text evidence="13">Catalyzes the oxidative decarboxylation of isocitrate to 2-oxoglutarate and carbon dioxide with the concomitant reduction of NADP(+).</text>
</comment>
<dbReference type="GO" id="GO:0051287">
    <property type="term" value="F:NAD binding"/>
    <property type="evidence" value="ECO:0007669"/>
    <property type="project" value="InterPro"/>
</dbReference>
<keyword evidence="16" id="KW-1185">Reference proteome</keyword>
<dbReference type="InterPro" id="IPR019818">
    <property type="entry name" value="IsoCit/isopropylmalate_DH_CS"/>
</dbReference>
<dbReference type="GO" id="GO:0006097">
    <property type="term" value="P:glyoxylate cycle"/>
    <property type="evidence" value="ECO:0007669"/>
    <property type="project" value="UniProtKB-KW"/>
</dbReference>
<evidence type="ECO:0000256" key="1">
    <source>
        <dbReference type="ARBA" id="ARBA00007769"/>
    </source>
</evidence>
<accession>B9KYU3</accession>
<reference evidence="15 16" key="1">
    <citation type="journal article" date="2009" name="PLoS ONE">
        <title>Complete genome sequence of the aerobic CO-oxidizing thermophile Thermomicrobium roseum.</title>
        <authorList>
            <person name="Wu D."/>
            <person name="Raymond J."/>
            <person name="Wu M."/>
            <person name="Chatterji S."/>
            <person name="Ren Q."/>
            <person name="Graham J.E."/>
            <person name="Bryant D.A."/>
            <person name="Robb F."/>
            <person name="Colman A."/>
            <person name="Tallon L.J."/>
            <person name="Badger J.H."/>
            <person name="Madupu R."/>
            <person name="Ward N.L."/>
            <person name="Eisen J.A."/>
        </authorList>
    </citation>
    <scope>NUCLEOTIDE SEQUENCE [LARGE SCALE GENOMIC DNA]</scope>
    <source>
        <strain evidence="16">ATCC 27502 / DSM 5159 / P-2</strain>
    </source>
</reference>
<dbReference type="KEGG" id="tro:trd_0647"/>
<evidence type="ECO:0000256" key="13">
    <source>
        <dbReference type="ARBA" id="ARBA00046127"/>
    </source>
</evidence>
<keyword evidence="7 15" id="KW-0560">Oxidoreductase</keyword>
<dbReference type="Proteomes" id="UP000000447">
    <property type="component" value="Chromosome"/>
</dbReference>
<dbReference type="STRING" id="309801.trd_0647"/>
<proteinExistence type="inferred from homology"/>
<dbReference type="InterPro" id="IPR024084">
    <property type="entry name" value="IsoPropMal-DH-like_dom"/>
</dbReference>
<evidence type="ECO:0000256" key="3">
    <source>
        <dbReference type="ARBA" id="ARBA00013013"/>
    </source>
</evidence>
<dbReference type="GO" id="GO:0000287">
    <property type="term" value="F:magnesium ion binding"/>
    <property type="evidence" value="ECO:0007669"/>
    <property type="project" value="InterPro"/>
</dbReference>
<evidence type="ECO:0000259" key="14">
    <source>
        <dbReference type="SMART" id="SM01329"/>
    </source>
</evidence>
<dbReference type="PROSITE" id="PS00470">
    <property type="entry name" value="IDH_IMDH"/>
    <property type="match status" value="1"/>
</dbReference>
<dbReference type="InterPro" id="IPR040978">
    <property type="entry name" value="Isocitrate_DH_TT1725_C"/>
</dbReference>
<keyword evidence="5" id="KW-0329">Glyoxylate bypass</keyword>
<organism evidence="15 16">
    <name type="scientific">Thermomicrobium roseum (strain ATCC 27502 / DSM 5159 / P-2)</name>
    <dbReference type="NCBI Taxonomy" id="309801"/>
    <lineage>
        <taxon>Bacteria</taxon>
        <taxon>Pseudomonadati</taxon>
        <taxon>Thermomicrobiota</taxon>
        <taxon>Thermomicrobia</taxon>
        <taxon>Thermomicrobiales</taxon>
        <taxon>Thermomicrobiaceae</taxon>
        <taxon>Thermomicrobium</taxon>
    </lineage>
</organism>
<dbReference type="SUPFAM" id="SSF53659">
    <property type="entry name" value="Isocitrate/Isopropylmalate dehydrogenase-like"/>
    <property type="match status" value="1"/>
</dbReference>
<evidence type="ECO:0000256" key="6">
    <source>
        <dbReference type="ARBA" id="ARBA00022857"/>
    </source>
</evidence>
<evidence type="ECO:0000256" key="10">
    <source>
        <dbReference type="ARBA" id="ARBA00029765"/>
    </source>
</evidence>
<dbReference type="SMART" id="SM01329">
    <property type="entry name" value="Iso_dh"/>
    <property type="match status" value="1"/>
</dbReference>
<dbReference type="eggNOG" id="COG0473">
    <property type="taxonomic scope" value="Bacteria"/>
</dbReference>
<keyword evidence="6" id="KW-0521">NADP</keyword>
<dbReference type="Pfam" id="PF18324">
    <property type="entry name" value="Isocitrate_DH_C_bact"/>
    <property type="match status" value="1"/>
</dbReference>
<comment type="similarity">
    <text evidence="1">Belongs to the isocitrate and isopropylmalate dehydrogenases family.</text>
</comment>
<comment type="catalytic activity">
    <reaction evidence="9">
        <text>D-threo-isocitrate + NADP(+) = 2-oxoglutarate + CO2 + NADPH</text>
        <dbReference type="Rhea" id="RHEA:19629"/>
        <dbReference type="ChEBI" id="CHEBI:15562"/>
        <dbReference type="ChEBI" id="CHEBI:16526"/>
        <dbReference type="ChEBI" id="CHEBI:16810"/>
        <dbReference type="ChEBI" id="CHEBI:57783"/>
        <dbReference type="ChEBI" id="CHEBI:58349"/>
        <dbReference type="EC" id="1.1.1.42"/>
    </reaction>
</comment>
<dbReference type="RefSeq" id="WP_012642043.1">
    <property type="nucleotide sequence ID" value="NC_011959.1"/>
</dbReference>
<dbReference type="GO" id="GO:0006099">
    <property type="term" value="P:tricarboxylic acid cycle"/>
    <property type="evidence" value="ECO:0007669"/>
    <property type="project" value="TreeGrafter"/>
</dbReference>
<dbReference type="Gene3D" id="3.40.718.10">
    <property type="entry name" value="Isopropylmalate Dehydrogenase"/>
    <property type="match status" value="1"/>
</dbReference>
<evidence type="ECO:0000256" key="8">
    <source>
        <dbReference type="ARBA" id="ARBA00023211"/>
    </source>
</evidence>
<evidence type="ECO:0000256" key="9">
    <source>
        <dbReference type="ARBA" id="ARBA00023554"/>
    </source>
</evidence>